<dbReference type="GO" id="GO:0000981">
    <property type="term" value="F:DNA-binding transcription factor activity, RNA polymerase II-specific"/>
    <property type="evidence" value="ECO:0007669"/>
    <property type="project" value="InterPro"/>
</dbReference>
<keyword evidence="2" id="KW-0238">DNA-binding</keyword>
<dbReference type="InterPro" id="IPR001138">
    <property type="entry name" value="Zn2Cys6_DnaBD"/>
</dbReference>
<keyword evidence="1" id="KW-0805">Transcription regulation</keyword>
<gene>
    <name evidence="7" type="ORF">FN846DRAFT_266132</name>
</gene>
<evidence type="ECO:0000256" key="5">
    <source>
        <dbReference type="SAM" id="MobiDB-lite"/>
    </source>
</evidence>
<feature type="compositionally biased region" description="Low complexity" evidence="5">
    <location>
        <begin position="256"/>
        <end position="268"/>
    </location>
</feature>
<dbReference type="InterPro" id="IPR036864">
    <property type="entry name" value="Zn2-C6_fun-type_DNA-bd_sf"/>
</dbReference>
<keyword evidence="3" id="KW-0804">Transcription</keyword>
<evidence type="ECO:0000256" key="2">
    <source>
        <dbReference type="ARBA" id="ARBA00023125"/>
    </source>
</evidence>
<dbReference type="PROSITE" id="PS50048">
    <property type="entry name" value="ZN2_CY6_FUNGAL_2"/>
    <property type="match status" value="1"/>
</dbReference>
<proteinExistence type="predicted"/>
<feature type="region of interest" description="Disordered" evidence="5">
    <location>
        <begin position="184"/>
        <end position="324"/>
    </location>
</feature>
<organism evidence="7 8">
    <name type="scientific">Sphaerosporella brunnea</name>
    <dbReference type="NCBI Taxonomy" id="1250544"/>
    <lineage>
        <taxon>Eukaryota</taxon>
        <taxon>Fungi</taxon>
        <taxon>Dikarya</taxon>
        <taxon>Ascomycota</taxon>
        <taxon>Pezizomycotina</taxon>
        <taxon>Pezizomycetes</taxon>
        <taxon>Pezizales</taxon>
        <taxon>Pyronemataceae</taxon>
        <taxon>Sphaerosporella</taxon>
    </lineage>
</organism>
<feature type="compositionally biased region" description="Basic and acidic residues" evidence="5">
    <location>
        <begin position="107"/>
        <end position="124"/>
    </location>
</feature>
<dbReference type="GO" id="GO:0003677">
    <property type="term" value="F:DNA binding"/>
    <property type="evidence" value="ECO:0007669"/>
    <property type="project" value="UniProtKB-KW"/>
</dbReference>
<feature type="compositionally biased region" description="Polar residues" evidence="5">
    <location>
        <begin position="213"/>
        <end position="225"/>
    </location>
</feature>
<accession>A0A5J5EMW2</accession>
<name>A0A5J5EMW2_9PEZI</name>
<dbReference type="SUPFAM" id="SSF57701">
    <property type="entry name" value="Zn2/Cys6 DNA-binding domain"/>
    <property type="match status" value="1"/>
</dbReference>
<evidence type="ECO:0000256" key="3">
    <source>
        <dbReference type="ARBA" id="ARBA00023163"/>
    </source>
</evidence>
<dbReference type="PANTHER" id="PTHR31069:SF28">
    <property type="entry name" value="ZN(II)2CYS6 TRANSCRIPTION FACTOR (EUROFUNG)"/>
    <property type="match status" value="1"/>
</dbReference>
<dbReference type="Pfam" id="PF00172">
    <property type="entry name" value="Zn_clus"/>
    <property type="match status" value="1"/>
</dbReference>
<reference evidence="7 8" key="1">
    <citation type="submission" date="2019-09" db="EMBL/GenBank/DDBJ databases">
        <title>Draft genome of the ectomycorrhizal ascomycete Sphaerosporella brunnea.</title>
        <authorList>
            <consortium name="DOE Joint Genome Institute"/>
            <person name="Benucci G.M."/>
            <person name="Marozzi G."/>
            <person name="Antonielli L."/>
            <person name="Sanchez S."/>
            <person name="Marco P."/>
            <person name="Wang X."/>
            <person name="Falini L.B."/>
            <person name="Barry K."/>
            <person name="Haridas S."/>
            <person name="Lipzen A."/>
            <person name="Labutti K."/>
            <person name="Grigoriev I.V."/>
            <person name="Murat C."/>
            <person name="Martin F."/>
            <person name="Albertini E."/>
            <person name="Donnini D."/>
            <person name="Bonito G."/>
        </authorList>
    </citation>
    <scope>NUCLEOTIDE SEQUENCE [LARGE SCALE GENOMIC DNA]</scope>
    <source>
        <strain evidence="7 8">Sb_GMNB300</strain>
    </source>
</reference>
<evidence type="ECO:0000256" key="1">
    <source>
        <dbReference type="ARBA" id="ARBA00023015"/>
    </source>
</evidence>
<evidence type="ECO:0000313" key="7">
    <source>
        <dbReference type="EMBL" id="KAA8896872.1"/>
    </source>
</evidence>
<dbReference type="InParanoid" id="A0A5J5EMW2"/>
<feature type="compositionally biased region" description="Polar residues" evidence="5">
    <location>
        <begin position="137"/>
        <end position="151"/>
    </location>
</feature>
<keyword evidence="8" id="KW-1185">Reference proteome</keyword>
<dbReference type="GO" id="GO:0008270">
    <property type="term" value="F:zinc ion binding"/>
    <property type="evidence" value="ECO:0007669"/>
    <property type="project" value="InterPro"/>
</dbReference>
<dbReference type="AlphaFoldDB" id="A0A5J5EMW2"/>
<dbReference type="Proteomes" id="UP000326924">
    <property type="component" value="Unassembled WGS sequence"/>
</dbReference>
<feature type="compositionally biased region" description="Basic residues" evidence="5">
    <location>
        <begin position="309"/>
        <end position="322"/>
    </location>
</feature>
<feature type="domain" description="Zn(2)-C6 fungal-type" evidence="6">
    <location>
        <begin position="45"/>
        <end position="73"/>
    </location>
</feature>
<keyword evidence="4" id="KW-0539">Nucleus</keyword>
<evidence type="ECO:0000256" key="4">
    <source>
        <dbReference type="ARBA" id="ARBA00023242"/>
    </source>
</evidence>
<evidence type="ECO:0000313" key="8">
    <source>
        <dbReference type="Proteomes" id="UP000326924"/>
    </source>
</evidence>
<feature type="compositionally biased region" description="Low complexity" evidence="5">
    <location>
        <begin position="9"/>
        <end position="23"/>
    </location>
</feature>
<sequence length="424" mass="45405">MSTAMLTQPAAAAIPTTMAASATPAPPSPTKKRRRRAPATGAAEDCFSCRSHGIKCDRRRPYCGPCLDSNQTCKGYRTQLTWGVGVASRGKLRGMSLPVINAVTEQQRKDKITKQRGDGADEKAKKMRTAGAGTPNYGGTSQRTSPPSSVSKLSIITSYDFVNMEPPSASSVVSRVSSSTLSQSAMSANSPAMSAVSSRGPGLPSSRSPQPGMSSPYSAVSQTPYRSPILPQPSQPQQHAHHHHHHQPPPPPPPQQHQQPQQHYQGPPSSNAQYHKSPYSHVSMPPQQAPSMMLSPMSEYEPSFTAPHPHPHPHPHHPHPQPHHYPITSAPSASPVYEVVSGVSSASYHPSPSMTVTSSGVSYAPVAAPMPAPRIMHNDHVHPNGHQQWSGPNVGVGNLHHQHAPAGHNNLSDLLYDEDMLGTF</sequence>
<feature type="region of interest" description="Disordered" evidence="5">
    <location>
        <begin position="1"/>
        <end position="42"/>
    </location>
</feature>
<dbReference type="CDD" id="cd00067">
    <property type="entry name" value="GAL4"/>
    <property type="match status" value="1"/>
</dbReference>
<feature type="region of interest" description="Disordered" evidence="5">
    <location>
        <begin position="107"/>
        <end position="151"/>
    </location>
</feature>
<protein>
    <recommendedName>
        <fullName evidence="6">Zn(2)-C6 fungal-type domain-containing protein</fullName>
    </recommendedName>
</protein>
<dbReference type="Gene3D" id="4.10.240.10">
    <property type="entry name" value="Zn(2)-C6 fungal-type DNA-binding domain"/>
    <property type="match status" value="1"/>
</dbReference>
<dbReference type="EMBL" id="VXIS01000206">
    <property type="protein sequence ID" value="KAA8896872.1"/>
    <property type="molecule type" value="Genomic_DNA"/>
</dbReference>
<dbReference type="PANTHER" id="PTHR31069">
    <property type="entry name" value="OLEATE-ACTIVATED TRANSCRIPTION FACTOR 1-RELATED"/>
    <property type="match status" value="1"/>
</dbReference>
<evidence type="ECO:0000259" key="6">
    <source>
        <dbReference type="PROSITE" id="PS50048"/>
    </source>
</evidence>
<feature type="compositionally biased region" description="Low complexity" evidence="5">
    <location>
        <begin position="184"/>
        <end position="212"/>
    </location>
</feature>
<comment type="caution">
    <text evidence="7">The sequence shown here is derived from an EMBL/GenBank/DDBJ whole genome shotgun (WGS) entry which is preliminary data.</text>
</comment>
<dbReference type="InterPro" id="IPR050675">
    <property type="entry name" value="OAF3"/>
</dbReference>
<dbReference type="OrthoDB" id="3431704at2759"/>